<dbReference type="EMBL" id="CM000883">
    <property type="protein sequence ID" value="PNT63643.1"/>
    <property type="molecule type" value="Genomic_DNA"/>
</dbReference>
<organism evidence="1">
    <name type="scientific">Brachypodium distachyon</name>
    <name type="common">Purple false brome</name>
    <name type="synonym">Trachynia distachya</name>
    <dbReference type="NCBI Taxonomy" id="15368"/>
    <lineage>
        <taxon>Eukaryota</taxon>
        <taxon>Viridiplantae</taxon>
        <taxon>Streptophyta</taxon>
        <taxon>Embryophyta</taxon>
        <taxon>Tracheophyta</taxon>
        <taxon>Spermatophyta</taxon>
        <taxon>Magnoliopsida</taxon>
        <taxon>Liliopsida</taxon>
        <taxon>Poales</taxon>
        <taxon>Poaceae</taxon>
        <taxon>BOP clade</taxon>
        <taxon>Pooideae</taxon>
        <taxon>Stipodae</taxon>
        <taxon>Brachypodieae</taxon>
        <taxon>Brachypodium</taxon>
    </lineage>
</organism>
<gene>
    <name evidence="1" type="ORF">BRADI_4g19159v3</name>
</gene>
<evidence type="ECO:0000313" key="3">
    <source>
        <dbReference type="Proteomes" id="UP000008810"/>
    </source>
</evidence>
<keyword evidence="3" id="KW-1185">Reference proteome</keyword>
<sequence length="54" mass="6209">MKNTMRLSTESLMEICRQCFPPRIGEQPGRGTSAQFYLNHNILLSEVLNFLHEG</sequence>
<proteinExistence type="predicted"/>
<reference evidence="1 2" key="1">
    <citation type="journal article" date="2010" name="Nature">
        <title>Genome sequencing and analysis of the model grass Brachypodium distachyon.</title>
        <authorList>
            <consortium name="International Brachypodium Initiative"/>
        </authorList>
    </citation>
    <scope>NUCLEOTIDE SEQUENCE [LARGE SCALE GENOMIC DNA]</scope>
    <source>
        <strain evidence="1 2">Bd21</strain>
    </source>
</reference>
<dbReference type="InParanoid" id="A0A2K2CNQ0"/>
<evidence type="ECO:0000313" key="2">
    <source>
        <dbReference type="EnsemblPlants" id="PNT63643"/>
    </source>
</evidence>
<dbReference type="EnsemblPlants" id="PNT63643">
    <property type="protein sequence ID" value="PNT63643"/>
    <property type="gene ID" value="BRADI_4g19159v3"/>
</dbReference>
<dbReference type="AlphaFoldDB" id="A0A2K2CNQ0"/>
<accession>A0A2K2CNQ0</accession>
<dbReference type="Proteomes" id="UP000008810">
    <property type="component" value="Chromosome 4"/>
</dbReference>
<name>A0A2K2CNQ0_BRADI</name>
<reference evidence="1" key="2">
    <citation type="submission" date="2017-06" db="EMBL/GenBank/DDBJ databases">
        <title>WGS assembly of Brachypodium distachyon.</title>
        <authorList>
            <consortium name="The International Brachypodium Initiative"/>
            <person name="Lucas S."/>
            <person name="Harmon-Smith M."/>
            <person name="Lail K."/>
            <person name="Tice H."/>
            <person name="Grimwood J."/>
            <person name="Bruce D."/>
            <person name="Barry K."/>
            <person name="Shu S."/>
            <person name="Lindquist E."/>
            <person name="Wang M."/>
            <person name="Pitluck S."/>
            <person name="Vogel J.P."/>
            <person name="Garvin D.F."/>
            <person name="Mockler T.C."/>
            <person name="Schmutz J."/>
            <person name="Rokhsar D."/>
            <person name="Bevan M.W."/>
        </authorList>
    </citation>
    <scope>NUCLEOTIDE SEQUENCE</scope>
    <source>
        <strain evidence="1">Bd21</strain>
    </source>
</reference>
<protein>
    <submittedName>
        <fullName evidence="1 2">Uncharacterized protein</fullName>
    </submittedName>
</protein>
<reference evidence="2" key="3">
    <citation type="submission" date="2018-08" db="UniProtKB">
        <authorList>
            <consortium name="EnsemblPlants"/>
        </authorList>
    </citation>
    <scope>IDENTIFICATION</scope>
    <source>
        <strain evidence="2">cv. Bd21</strain>
    </source>
</reference>
<dbReference type="Gramene" id="PNT63643">
    <property type="protein sequence ID" value="PNT63643"/>
    <property type="gene ID" value="BRADI_4g19159v3"/>
</dbReference>
<evidence type="ECO:0000313" key="1">
    <source>
        <dbReference type="EMBL" id="PNT63643.1"/>
    </source>
</evidence>